<dbReference type="PANTHER" id="PTHR35848">
    <property type="entry name" value="OXALATE-BINDING PROTEIN"/>
    <property type="match status" value="1"/>
</dbReference>
<keyword evidence="1" id="KW-0479">Metal-binding</keyword>
<evidence type="ECO:0000313" key="6">
    <source>
        <dbReference type="Proteomes" id="UP000256321"/>
    </source>
</evidence>
<dbReference type="CDD" id="cd02208">
    <property type="entry name" value="cupin_RmlC-like"/>
    <property type="match status" value="1"/>
</dbReference>
<feature type="chain" id="PRO_5017651659" evidence="2">
    <location>
        <begin position="22"/>
        <end position="264"/>
    </location>
</feature>
<evidence type="ECO:0000259" key="3">
    <source>
        <dbReference type="Pfam" id="PF07883"/>
    </source>
</evidence>
<dbReference type="Pfam" id="PF07883">
    <property type="entry name" value="Cupin_2"/>
    <property type="match status" value="2"/>
</dbReference>
<sequence>MNRLRITFSLLLCSLSCVCLAQKEEQKCTISDCITTFSEEHVNKNSTGWAFWFIPADGIADTLSVKMSYVDKGIKTHEPHSHFEDELFYMVEGTSIVRLNEEEHVLKPGDAFYAPGNSSHNIRRTDDHQAIKYVMFKREIRGKLSEPFLPGIKNYSMKDCLIPFKESALTKNGNDKTMWYLTKEMSAGGLNARLHILSGSALHEADGYSGQEVYFILDGKANVSVNGESRTIEPLSSCYCPAGSKHSIRNAGKDVLKFIVVRTK</sequence>
<dbReference type="Proteomes" id="UP000256321">
    <property type="component" value="Unassembled WGS sequence"/>
</dbReference>
<feature type="domain" description="Cupin type-2" evidence="3">
    <location>
        <begin position="72"/>
        <end position="130"/>
    </location>
</feature>
<dbReference type="PANTHER" id="PTHR35848:SF6">
    <property type="entry name" value="CUPIN TYPE-2 DOMAIN-CONTAINING PROTEIN"/>
    <property type="match status" value="1"/>
</dbReference>
<keyword evidence="7" id="KW-1185">Reference proteome</keyword>
<dbReference type="EMBL" id="QREV01000011">
    <property type="protein sequence ID" value="RDU49880.1"/>
    <property type="molecule type" value="Genomic_DNA"/>
</dbReference>
<feature type="domain" description="Cupin type-2" evidence="3">
    <location>
        <begin position="209"/>
        <end position="261"/>
    </location>
</feature>
<accession>A0A3D8HGR9</accession>
<dbReference type="EMBL" id="JACRTI010000011">
    <property type="protein sequence ID" value="MBC8601383.1"/>
    <property type="molecule type" value="Genomic_DNA"/>
</dbReference>
<evidence type="ECO:0000313" key="5">
    <source>
        <dbReference type="EMBL" id="RDU49880.1"/>
    </source>
</evidence>
<dbReference type="InterPro" id="IPR013096">
    <property type="entry name" value="Cupin_2"/>
</dbReference>
<protein>
    <submittedName>
        <fullName evidence="5">Cupin domain-containing protein</fullName>
    </submittedName>
</protein>
<dbReference type="AlphaFoldDB" id="A0A3D8HGR9"/>
<evidence type="ECO:0000313" key="4">
    <source>
        <dbReference type="EMBL" id="MBC8601383.1"/>
    </source>
</evidence>
<keyword evidence="2" id="KW-0732">Signal</keyword>
<reference evidence="5 6" key="1">
    <citation type="submission" date="2018-07" db="EMBL/GenBank/DDBJ databases">
        <title>Parabacteroides acidifaciens nov. sp., isolated from human feces.</title>
        <authorList>
            <person name="Wang Y.J."/>
        </authorList>
    </citation>
    <scope>NUCLEOTIDE SEQUENCE [LARGE SCALE GENOMIC DNA]</scope>
    <source>
        <strain evidence="5 6">426-9</strain>
    </source>
</reference>
<organism evidence="5 6">
    <name type="scientific">Parabacteroides acidifaciens</name>
    <dbReference type="NCBI Taxonomy" id="2290935"/>
    <lineage>
        <taxon>Bacteria</taxon>
        <taxon>Pseudomonadati</taxon>
        <taxon>Bacteroidota</taxon>
        <taxon>Bacteroidia</taxon>
        <taxon>Bacteroidales</taxon>
        <taxon>Tannerellaceae</taxon>
        <taxon>Parabacteroides</taxon>
    </lineage>
</organism>
<dbReference type="RefSeq" id="WP_115498873.1">
    <property type="nucleotide sequence ID" value="NZ_JACRTI010000011.1"/>
</dbReference>
<dbReference type="InterPro" id="IPR051610">
    <property type="entry name" value="GPI/OXD"/>
</dbReference>
<dbReference type="Proteomes" id="UP000629596">
    <property type="component" value="Unassembled WGS sequence"/>
</dbReference>
<name>A0A3D8HGR9_9BACT</name>
<feature type="signal peptide" evidence="2">
    <location>
        <begin position="1"/>
        <end position="21"/>
    </location>
</feature>
<evidence type="ECO:0000313" key="7">
    <source>
        <dbReference type="Proteomes" id="UP000629596"/>
    </source>
</evidence>
<dbReference type="Gene3D" id="2.60.120.10">
    <property type="entry name" value="Jelly Rolls"/>
    <property type="match status" value="2"/>
</dbReference>
<reference evidence="4 7" key="2">
    <citation type="submission" date="2020-08" db="EMBL/GenBank/DDBJ databases">
        <title>Genome public.</title>
        <authorList>
            <person name="Liu C."/>
            <person name="Sun Q."/>
        </authorList>
    </citation>
    <scope>NUCLEOTIDE SEQUENCE [LARGE SCALE GENOMIC DNA]</scope>
    <source>
        <strain evidence="4 7">426_9</strain>
    </source>
</reference>
<dbReference type="InterPro" id="IPR014710">
    <property type="entry name" value="RmlC-like_jellyroll"/>
</dbReference>
<proteinExistence type="predicted"/>
<dbReference type="InterPro" id="IPR011051">
    <property type="entry name" value="RmlC_Cupin_sf"/>
</dbReference>
<dbReference type="GO" id="GO:0046872">
    <property type="term" value="F:metal ion binding"/>
    <property type="evidence" value="ECO:0007669"/>
    <property type="project" value="UniProtKB-KW"/>
</dbReference>
<evidence type="ECO:0000256" key="1">
    <source>
        <dbReference type="ARBA" id="ARBA00022723"/>
    </source>
</evidence>
<dbReference type="SUPFAM" id="SSF51182">
    <property type="entry name" value="RmlC-like cupins"/>
    <property type="match status" value="1"/>
</dbReference>
<comment type="caution">
    <text evidence="5">The sequence shown here is derived from an EMBL/GenBank/DDBJ whole genome shotgun (WGS) entry which is preliminary data.</text>
</comment>
<gene>
    <name evidence="5" type="ORF">DWU89_06715</name>
    <name evidence="4" type="ORF">H8784_06560</name>
</gene>
<evidence type="ECO:0000256" key="2">
    <source>
        <dbReference type="SAM" id="SignalP"/>
    </source>
</evidence>